<dbReference type="EMBL" id="AXZG01000015">
    <property type="protein sequence ID" value="ERT67105.1"/>
    <property type="molecule type" value="Genomic_DNA"/>
</dbReference>
<name>U7V6C8_9MICC</name>
<dbReference type="HOGENOM" id="CLU_3204806_0_0_11"/>
<organism evidence="1 2">
    <name type="scientific">Rothia aeria F0184</name>
    <dbReference type="NCBI Taxonomy" id="888019"/>
    <lineage>
        <taxon>Bacteria</taxon>
        <taxon>Bacillati</taxon>
        <taxon>Actinomycetota</taxon>
        <taxon>Actinomycetes</taxon>
        <taxon>Micrococcales</taxon>
        <taxon>Micrococcaceae</taxon>
        <taxon>Rothia</taxon>
    </lineage>
</organism>
<evidence type="ECO:0000313" key="1">
    <source>
        <dbReference type="EMBL" id="ERT67105.1"/>
    </source>
</evidence>
<evidence type="ECO:0000313" key="2">
    <source>
        <dbReference type="Proteomes" id="UP000017174"/>
    </source>
</evidence>
<proteinExistence type="predicted"/>
<sequence length="45" mass="5213">MKHSVPRRWESLTFSAFIGRSGSREVAEDKGRVIRGMPQAHTMRR</sequence>
<dbReference type="Proteomes" id="UP000017174">
    <property type="component" value="Unassembled WGS sequence"/>
</dbReference>
<comment type="caution">
    <text evidence="1">The sequence shown here is derived from an EMBL/GenBank/DDBJ whole genome shotgun (WGS) entry which is preliminary data.</text>
</comment>
<accession>U7V6C8</accession>
<reference evidence="1 2" key="1">
    <citation type="submission" date="2013-08" db="EMBL/GenBank/DDBJ databases">
        <authorList>
            <person name="Weinstock G."/>
            <person name="Sodergren E."/>
            <person name="Wylie T."/>
            <person name="Fulton L."/>
            <person name="Fulton R."/>
            <person name="Fronick C."/>
            <person name="O'Laughlin M."/>
            <person name="Godfrey J."/>
            <person name="Miner T."/>
            <person name="Herter B."/>
            <person name="Appelbaum E."/>
            <person name="Cordes M."/>
            <person name="Lek S."/>
            <person name="Wollam A."/>
            <person name="Pepin K.H."/>
            <person name="Palsikar V.B."/>
            <person name="Mitreva M."/>
            <person name="Wilson R.K."/>
        </authorList>
    </citation>
    <scope>NUCLEOTIDE SEQUENCE [LARGE SCALE GENOMIC DNA]</scope>
    <source>
        <strain evidence="1 2">F0184</strain>
    </source>
</reference>
<gene>
    <name evidence="1" type="ORF">HMPREF0742_00516</name>
</gene>
<dbReference type="AlphaFoldDB" id="U7V6C8"/>
<protein>
    <submittedName>
        <fullName evidence="1">Uncharacterized protein</fullName>
    </submittedName>
</protein>